<feature type="binding site" evidence="5">
    <location>
        <position position="65"/>
    </location>
    <ligand>
        <name>substrate</name>
    </ligand>
</feature>
<feature type="domain" description="Scytalone dehydratase-like" evidence="6">
    <location>
        <begin position="30"/>
        <end position="178"/>
    </location>
</feature>
<comment type="caution">
    <text evidence="7">The sequence shown here is derived from an EMBL/GenBank/DDBJ whole genome shotgun (WGS) entry which is preliminary data.</text>
</comment>
<name>A0A8H6E117_PETAA</name>
<reference evidence="7 8" key="1">
    <citation type="submission" date="2019-04" db="EMBL/GenBank/DDBJ databases">
        <title>Aspergillus burnettii sp. nov., novel species from soil in southeast Queensland.</title>
        <authorList>
            <person name="Gilchrist C.L.M."/>
            <person name="Pitt J.I."/>
            <person name="Lange L."/>
            <person name="Lacey H.J."/>
            <person name="Vuong D."/>
            <person name="Midgley D.J."/>
            <person name="Greenfield P."/>
            <person name="Bradbury M."/>
            <person name="Lacey E."/>
            <person name="Busk P.K."/>
            <person name="Pilgaard B."/>
            <person name="Chooi Y.H."/>
            <person name="Piggott A.M."/>
        </authorList>
    </citation>
    <scope>NUCLEOTIDE SEQUENCE [LARGE SCALE GENOMIC DNA]</scope>
    <source>
        <strain evidence="7 8">FRR 5400</strain>
    </source>
</reference>
<sequence length="184" mass="21364">MEAFQFKGEILRSRSNLYILTDIPRILGLDYLAISRLAFEWAESYDKKDWNRLHNILAPNIAVDYSMMGYQCFPHMKSEEFISMMSSPDLLGDPLIHTQHLLGGTGYERVSETEIVAVHQIRAAHQRYANLDLTSVAHRGHGHGIVKHWYKKIDGYWKLAGVRPEMYWTEHDFDKIFPRLSAAK</sequence>
<dbReference type="PIRSF" id="PIRSF024851">
    <property type="entry name" value="SCD1"/>
    <property type="match status" value="1"/>
</dbReference>
<dbReference type="InterPro" id="IPR049884">
    <property type="entry name" value="Scytalone_dh"/>
</dbReference>
<accession>A0A8H6E117</accession>
<gene>
    <name evidence="7" type="ORF">ETB97_011278</name>
</gene>
<dbReference type="SUPFAM" id="SSF54427">
    <property type="entry name" value="NTF2-like"/>
    <property type="match status" value="1"/>
</dbReference>
<evidence type="ECO:0000313" key="7">
    <source>
        <dbReference type="EMBL" id="KAF5854808.1"/>
    </source>
</evidence>
<dbReference type="Proteomes" id="UP000541154">
    <property type="component" value="Unassembled WGS sequence"/>
</dbReference>
<protein>
    <recommendedName>
        <fullName evidence="6">Scytalone dehydratase-like domain-containing protein</fullName>
    </recommendedName>
</protein>
<dbReference type="GO" id="GO:0006582">
    <property type="term" value="P:melanin metabolic process"/>
    <property type="evidence" value="ECO:0007669"/>
    <property type="project" value="InterPro"/>
</dbReference>
<dbReference type="GO" id="GO:0030411">
    <property type="term" value="F:scytalone dehydratase activity"/>
    <property type="evidence" value="ECO:0007669"/>
    <property type="project" value="InterPro"/>
</dbReference>
<dbReference type="AlphaFoldDB" id="A0A8H6E117"/>
<comment type="similarity">
    <text evidence="1 3">Belongs to the scytalone dehydratase family.</text>
</comment>
<proteinExistence type="inferred from homology"/>
<feature type="active site" evidence="4">
    <location>
        <position position="100"/>
    </location>
</feature>
<evidence type="ECO:0000256" key="3">
    <source>
        <dbReference type="PIRNR" id="PIRNR024851"/>
    </source>
</evidence>
<evidence type="ECO:0000256" key="5">
    <source>
        <dbReference type="PIRSR" id="PIRSR024851-51"/>
    </source>
</evidence>
<dbReference type="Pfam" id="PF02982">
    <property type="entry name" value="Scytalone_dh"/>
    <property type="match status" value="1"/>
</dbReference>
<keyword evidence="2 3" id="KW-0456">Lyase</keyword>
<evidence type="ECO:0000256" key="4">
    <source>
        <dbReference type="PIRSR" id="PIRSR024851-50"/>
    </source>
</evidence>
<dbReference type="EMBL" id="SPNV01000674">
    <property type="protein sequence ID" value="KAF5854808.1"/>
    <property type="molecule type" value="Genomic_DNA"/>
</dbReference>
<dbReference type="InterPro" id="IPR004235">
    <property type="entry name" value="Scytalone_dehydratase"/>
</dbReference>
<keyword evidence="8" id="KW-1185">Reference proteome</keyword>
<evidence type="ECO:0000256" key="1">
    <source>
        <dbReference type="ARBA" id="ARBA00008584"/>
    </source>
</evidence>
<evidence type="ECO:0000256" key="2">
    <source>
        <dbReference type="ARBA" id="ARBA00023239"/>
    </source>
</evidence>
<feature type="binding site" evidence="5">
    <location>
        <position position="45"/>
    </location>
    <ligand>
        <name>substrate</name>
    </ligand>
</feature>
<evidence type="ECO:0000259" key="6">
    <source>
        <dbReference type="Pfam" id="PF02982"/>
    </source>
</evidence>
<dbReference type="InterPro" id="IPR032710">
    <property type="entry name" value="NTF2-like_dom_sf"/>
</dbReference>
<organism evidence="7 8">
    <name type="scientific">Petromyces alliaceus</name>
    <name type="common">Aspergillus alliaceus</name>
    <dbReference type="NCBI Taxonomy" id="209559"/>
    <lineage>
        <taxon>Eukaryota</taxon>
        <taxon>Fungi</taxon>
        <taxon>Dikarya</taxon>
        <taxon>Ascomycota</taxon>
        <taxon>Pezizomycotina</taxon>
        <taxon>Eurotiomycetes</taxon>
        <taxon>Eurotiomycetidae</taxon>
        <taxon>Eurotiales</taxon>
        <taxon>Aspergillaceae</taxon>
        <taxon>Aspergillus</taxon>
        <taxon>Aspergillus subgen. Circumdati</taxon>
    </lineage>
</organism>
<dbReference type="Gene3D" id="3.10.450.50">
    <property type="match status" value="1"/>
</dbReference>
<evidence type="ECO:0000313" key="8">
    <source>
        <dbReference type="Proteomes" id="UP000541154"/>
    </source>
</evidence>
<feature type="active site" evidence="4">
    <location>
        <position position="125"/>
    </location>
</feature>